<name>A0ABN2YF96_9ACTN</name>
<dbReference type="Proteomes" id="UP001500575">
    <property type="component" value="Unassembled WGS sequence"/>
</dbReference>
<organism evidence="1 2">
    <name type="scientific">Nocardioides bigeumensis</name>
    <dbReference type="NCBI Taxonomy" id="433657"/>
    <lineage>
        <taxon>Bacteria</taxon>
        <taxon>Bacillati</taxon>
        <taxon>Actinomycetota</taxon>
        <taxon>Actinomycetes</taxon>
        <taxon>Propionibacteriales</taxon>
        <taxon>Nocardioidaceae</taxon>
        <taxon>Nocardioides</taxon>
    </lineage>
</organism>
<dbReference type="EMBL" id="BAAAQQ010000011">
    <property type="protein sequence ID" value="GAA2126320.1"/>
    <property type="molecule type" value="Genomic_DNA"/>
</dbReference>
<reference evidence="1 2" key="1">
    <citation type="journal article" date="2019" name="Int. J. Syst. Evol. Microbiol.">
        <title>The Global Catalogue of Microorganisms (GCM) 10K type strain sequencing project: providing services to taxonomists for standard genome sequencing and annotation.</title>
        <authorList>
            <consortium name="The Broad Institute Genomics Platform"/>
            <consortium name="The Broad Institute Genome Sequencing Center for Infectious Disease"/>
            <person name="Wu L."/>
            <person name="Ma J."/>
        </authorList>
    </citation>
    <scope>NUCLEOTIDE SEQUENCE [LARGE SCALE GENOMIC DNA]</scope>
    <source>
        <strain evidence="1 2">JCM 16021</strain>
    </source>
</reference>
<protein>
    <submittedName>
        <fullName evidence="1">Uncharacterized protein</fullName>
    </submittedName>
</protein>
<keyword evidence="2" id="KW-1185">Reference proteome</keyword>
<proteinExistence type="predicted"/>
<gene>
    <name evidence="1" type="ORF">GCM10009843_24760</name>
</gene>
<evidence type="ECO:0000313" key="1">
    <source>
        <dbReference type="EMBL" id="GAA2126320.1"/>
    </source>
</evidence>
<comment type="caution">
    <text evidence="1">The sequence shown here is derived from an EMBL/GenBank/DDBJ whole genome shotgun (WGS) entry which is preliminary data.</text>
</comment>
<sequence>MTPSRCADRLAAGDRVLVLHAGSDHAPGDPVWPDLDEDAWHDCSDWAHWSRWAAGRDLDVVGLDVREEGCPVAALTHLLWWDTTVRAVLVAGDARAAGTCVDAVRDAMVLTGSTALLLVDAIGSTVRSR</sequence>
<evidence type="ECO:0000313" key="2">
    <source>
        <dbReference type="Proteomes" id="UP001500575"/>
    </source>
</evidence>
<accession>A0ABN2YF96</accession>
<dbReference type="RefSeq" id="WP_344304035.1">
    <property type="nucleotide sequence ID" value="NZ_BAAAQQ010000011.1"/>
</dbReference>